<name>A0A087TZZ5_STEMI</name>
<keyword evidence="9" id="KW-0472">Membrane</keyword>
<keyword evidence="12" id="KW-1185">Reference proteome</keyword>
<evidence type="ECO:0000256" key="9">
    <source>
        <dbReference type="SAM" id="Phobius"/>
    </source>
</evidence>
<accession>A0A087TZZ5</accession>
<feature type="binding site" evidence="8">
    <location>
        <position position="426"/>
    </location>
    <ligand>
        <name>Mn(2+)</name>
        <dbReference type="ChEBI" id="CHEBI:29035"/>
    </ligand>
</feature>
<keyword evidence="3" id="KW-0333">Golgi apparatus</keyword>
<keyword evidence="7" id="KW-0067">ATP-binding</keyword>
<evidence type="ECO:0000313" key="12">
    <source>
        <dbReference type="Proteomes" id="UP000054359"/>
    </source>
</evidence>
<dbReference type="PANTHER" id="PTHR12450">
    <property type="entry name" value="DENTIN MATRIX PROTEIN 4 PROTEIN FAM20"/>
    <property type="match status" value="1"/>
</dbReference>
<evidence type="ECO:0000256" key="6">
    <source>
        <dbReference type="PIRSR" id="PIRSR624869-1"/>
    </source>
</evidence>
<dbReference type="Proteomes" id="UP000054359">
    <property type="component" value="Unassembled WGS sequence"/>
</dbReference>
<dbReference type="OrthoDB" id="8583677at2759"/>
<proteinExistence type="inferred from homology"/>
<evidence type="ECO:0000256" key="2">
    <source>
        <dbReference type="ARBA" id="ARBA00006557"/>
    </source>
</evidence>
<gene>
    <name evidence="11" type="ORF">X975_09329</name>
</gene>
<dbReference type="GO" id="GO:0005794">
    <property type="term" value="C:Golgi apparatus"/>
    <property type="evidence" value="ECO:0007669"/>
    <property type="project" value="UniProtKB-SubCell"/>
</dbReference>
<evidence type="ECO:0000313" key="11">
    <source>
        <dbReference type="EMBL" id="KFM70684.1"/>
    </source>
</evidence>
<dbReference type="EMBL" id="KK117512">
    <property type="protein sequence ID" value="KFM70684.1"/>
    <property type="molecule type" value="Genomic_DNA"/>
</dbReference>
<keyword evidence="9" id="KW-1133">Transmembrane helix</keyword>
<keyword evidence="8" id="KW-0479">Metal-binding</keyword>
<keyword evidence="7" id="KW-0547">Nucleotide-binding</keyword>
<feature type="domain" description="FAM20 C-terminal" evidence="10">
    <location>
        <begin position="300"/>
        <end position="509"/>
    </location>
</feature>
<dbReference type="GO" id="GO:0046872">
    <property type="term" value="F:metal ion binding"/>
    <property type="evidence" value="ECO:0007669"/>
    <property type="project" value="UniProtKB-KW"/>
</dbReference>
<evidence type="ECO:0000256" key="3">
    <source>
        <dbReference type="ARBA" id="ARBA00023034"/>
    </source>
</evidence>
<dbReference type="GO" id="GO:0004674">
    <property type="term" value="F:protein serine/threonine kinase activity"/>
    <property type="evidence" value="ECO:0007669"/>
    <property type="project" value="TreeGrafter"/>
</dbReference>
<keyword evidence="9" id="KW-0812">Transmembrane</keyword>
<dbReference type="InterPro" id="IPR009581">
    <property type="entry name" value="FAM20_C"/>
</dbReference>
<evidence type="ECO:0000256" key="8">
    <source>
        <dbReference type="PIRSR" id="PIRSR624869-3"/>
    </source>
</evidence>
<evidence type="ECO:0000259" key="10">
    <source>
        <dbReference type="Pfam" id="PF06702"/>
    </source>
</evidence>
<dbReference type="AlphaFoldDB" id="A0A087TZZ5"/>
<feature type="transmembrane region" description="Helical" evidence="9">
    <location>
        <begin position="12"/>
        <end position="29"/>
    </location>
</feature>
<comment type="similarity">
    <text evidence="2">Belongs to the FAM20 family.</text>
</comment>
<dbReference type="InterPro" id="IPR024869">
    <property type="entry name" value="FAM20"/>
</dbReference>
<evidence type="ECO:0000256" key="4">
    <source>
        <dbReference type="ARBA" id="ARBA00023157"/>
    </source>
</evidence>
<dbReference type="PANTHER" id="PTHR12450:SF22">
    <property type="entry name" value="EXTRACELLULAR SERINE_THREONINE PROTEIN CG31145"/>
    <property type="match status" value="1"/>
</dbReference>
<feature type="binding site" evidence="7">
    <location>
        <position position="254"/>
    </location>
    <ligand>
        <name>ATP</name>
        <dbReference type="ChEBI" id="CHEBI:30616"/>
    </ligand>
</feature>
<sequence>MSYSNMKLRQRLAILSFFAAIFFFVLLIIETELHIVNKFTENDNKPRGDQYPVLQRRFLNREENSKVSGEMADSRIVGRNNNTSTVDAFSSTTPKERDNFSDLFKYSVFAPNFRKYMQWPPLFTLPKENPTLGDILNISIRPGYEELLKYGKWLKTETARGYEYLRYKENMTNWEKFHLQISKYYLYPEDATVVNAMLNDIVKQRITSVEQMPGGTQIKLVITFENGGKALFKPMRFPRDQETLPDHFYFTDFERHHSEIASYHLDKLLGFRRAPPVVGRIVNITEEIYPFADEEFLKTFFVSPAGNICFHGQCTYYCDTGHAVCGHPDMLEGSFAAWLPGKEVLHNKPARSPWRRSYNKHRKASWETNNQYCTTYVKRTPPYNKGRRLYDMIDMAIFDFLTGNMDRHHYEEMHVFGNDSAPIHWDHGRGFGRAYYDEITILLPLYQCCVIRLSTFNRLFTFHNGPARLSELMRQSMANDPVAPVLTEAHLMALDRRVEKVLDAVRKCLFVNRPSLVFHDDL</sequence>
<feature type="binding site" evidence="7">
    <location>
        <begin position="336"/>
        <end position="339"/>
    </location>
    <ligand>
        <name>ATP</name>
        <dbReference type="ChEBI" id="CHEBI:30616"/>
    </ligand>
</feature>
<feature type="binding site" evidence="7">
    <location>
        <position position="233"/>
    </location>
    <ligand>
        <name>ATP</name>
        <dbReference type="ChEBI" id="CHEBI:30616"/>
    </ligand>
</feature>
<feature type="active site" evidence="6">
    <location>
        <position position="406"/>
    </location>
</feature>
<dbReference type="Pfam" id="PF06702">
    <property type="entry name" value="Fam20C"/>
    <property type="match status" value="1"/>
</dbReference>
<comment type="subcellular location">
    <subcellularLocation>
        <location evidence="1">Golgi apparatus</location>
    </subcellularLocation>
</comment>
<feature type="binding site" evidence="7">
    <location>
        <position position="426"/>
    </location>
    <ligand>
        <name>ATP</name>
        <dbReference type="ChEBI" id="CHEBI:30616"/>
    </ligand>
</feature>
<dbReference type="OMA" id="RQCCIIK"/>
<reference evidence="11 12" key="1">
    <citation type="submission" date="2013-11" db="EMBL/GenBank/DDBJ databases">
        <title>Genome sequencing of Stegodyphus mimosarum.</title>
        <authorList>
            <person name="Bechsgaard J."/>
        </authorList>
    </citation>
    <scope>NUCLEOTIDE SEQUENCE [LARGE SCALE GENOMIC DNA]</scope>
</reference>
<keyword evidence="5" id="KW-0325">Glycoprotein</keyword>
<keyword evidence="8" id="KW-0464">Manganese</keyword>
<protein>
    <submittedName>
        <fullName evidence="11">Dentin matrix protein 4</fullName>
    </submittedName>
</protein>
<feature type="binding site" evidence="7">
    <location>
        <position position="217"/>
    </location>
    <ligand>
        <name>ATP</name>
        <dbReference type="ChEBI" id="CHEBI:30616"/>
    </ligand>
</feature>
<feature type="binding site" evidence="7">
    <location>
        <position position="411"/>
    </location>
    <ligand>
        <name>ATP</name>
        <dbReference type="ChEBI" id="CHEBI:30616"/>
    </ligand>
</feature>
<dbReference type="CDD" id="cd10314">
    <property type="entry name" value="FAM20_C"/>
    <property type="match status" value="1"/>
</dbReference>
<feature type="binding site" evidence="8">
    <location>
        <position position="254"/>
    </location>
    <ligand>
        <name>Mn(2+)</name>
        <dbReference type="ChEBI" id="CHEBI:29035"/>
    </ligand>
</feature>
<dbReference type="STRING" id="407821.A0A087TZZ5"/>
<comment type="cofactor">
    <cofactor evidence="8">
        <name>Mn(2+)</name>
        <dbReference type="ChEBI" id="CHEBI:29035"/>
    </cofactor>
</comment>
<feature type="non-terminal residue" evidence="11">
    <location>
        <position position="522"/>
    </location>
</feature>
<dbReference type="GO" id="GO:0005524">
    <property type="term" value="F:ATP binding"/>
    <property type="evidence" value="ECO:0007669"/>
    <property type="project" value="UniProtKB-KW"/>
</dbReference>
<evidence type="ECO:0000256" key="7">
    <source>
        <dbReference type="PIRSR" id="PIRSR624869-2"/>
    </source>
</evidence>
<organism evidence="11 12">
    <name type="scientific">Stegodyphus mimosarum</name>
    <name type="common">African social velvet spider</name>
    <dbReference type="NCBI Taxonomy" id="407821"/>
    <lineage>
        <taxon>Eukaryota</taxon>
        <taxon>Metazoa</taxon>
        <taxon>Ecdysozoa</taxon>
        <taxon>Arthropoda</taxon>
        <taxon>Chelicerata</taxon>
        <taxon>Arachnida</taxon>
        <taxon>Araneae</taxon>
        <taxon>Araneomorphae</taxon>
        <taxon>Entelegynae</taxon>
        <taxon>Eresoidea</taxon>
        <taxon>Eresidae</taxon>
        <taxon>Stegodyphus</taxon>
    </lineage>
</organism>
<evidence type="ECO:0000256" key="1">
    <source>
        <dbReference type="ARBA" id="ARBA00004555"/>
    </source>
</evidence>
<evidence type="ECO:0000256" key="5">
    <source>
        <dbReference type="ARBA" id="ARBA00023180"/>
    </source>
</evidence>
<keyword evidence="4" id="KW-1015">Disulfide bond</keyword>